<dbReference type="GO" id="GO:0140492">
    <property type="term" value="F:metal-dependent deubiquitinase activity"/>
    <property type="evidence" value="ECO:0000318"/>
    <property type="project" value="GO_Central"/>
</dbReference>
<dbReference type="Gene3D" id="3.40.140.10">
    <property type="entry name" value="Cytidine Deaminase, domain 2"/>
    <property type="match status" value="1"/>
</dbReference>
<dbReference type="Pfam" id="PF01398">
    <property type="entry name" value="JAB"/>
    <property type="match status" value="1"/>
</dbReference>
<dbReference type="InterPro" id="IPR037518">
    <property type="entry name" value="MPN"/>
</dbReference>
<keyword evidence="3" id="KW-0378">Hydrolase</keyword>
<evidence type="ECO:0000256" key="2">
    <source>
        <dbReference type="ARBA" id="ARBA00022723"/>
    </source>
</evidence>
<dbReference type="CDD" id="cd08069">
    <property type="entry name" value="MPN_RPN11_CSN5"/>
    <property type="match status" value="1"/>
</dbReference>
<dbReference type="GO" id="GO:0043161">
    <property type="term" value="P:proteasome-mediated ubiquitin-dependent protein catabolic process"/>
    <property type="evidence" value="ECO:0000318"/>
    <property type="project" value="GO_Central"/>
</dbReference>
<reference evidence="8" key="1">
    <citation type="submission" date="2006-10" db="EMBL/GenBank/DDBJ databases">
        <authorList>
            <person name="Amadeo P."/>
            <person name="Zhao Q."/>
            <person name="Wortman J."/>
            <person name="Fraser-Liggett C."/>
            <person name="Carlton J."/>
        </authorList>
    </citation>
    <scope>NUCLEOTIDE SEQUENCE</scope>
    <source>
        <strain evidence="8">G3</strain>
    </source>
</reference>
<proteinExistence type="predicted"/>
<evidence type="ECO:0000256" key="1">
    <source>
        <dbReference type="ARBA" id="ARBA00022670"/>
    </source>
</evidence>
<evidence type="ECO:0000256" key="3">
    <source>
        <dbReference type="ARBA" id="ARBA00022801"/>
    </source>
</evidence>
<protein>
    <submittedName>
        <fullName evidence="8">Clan MP, family M67, Poh1-like metallopeptidase</fullName>
    </submittedName>
</protein>
<dbReference type="EMBL" id="DS113292">
    <property type="protein sequence ID" value="EAY13022.1"/>
    <property type="molecule type" value="Genomic_DNA"/>
</dbReference>
<evidence type="ECO:0000313" key="8">
    <source>
        <dbReference type="EMBL" id="EAY13022.1"/>
    </source>
</evidence>
<dbReference type="SUPFAM" id="SSF102712">
    <property type="entry name" value="JAB1/MPN domain"/>
    <property type="match status" value="1"/>
</dbReference>
<dbReference type="OrthoDB" id="605656at2759"/>
<dbReference type="GO" id="GO:0070628">
    <property type="term" value="F:proteasome binding"/>
    <property type="evidence" value="ECO:0000318"/>
    <property type="project" value="GO_Central"/>
</dbReference>
<dbReference type="Proteomes" id="UP000001542">
    <property type="component" value="Unassembled WGS sequence"/>
</dbReference>
<keyword evidence="5" id="KW-0647">Proteasome</keyword>
<dbReference type="GO" id="GO:0008541">
    <property type="term" value="C:proteasome regulatory particle, lid subcomplex"/>
    <property type="evidence" value="ECO:0000318"/>
    <property type="project" value="GO_Central"/>
</dbReference>
<dbReference type="KEGG" id="tva:4770994"/>
<dbReference type="InterPro" id="IPR000555">
    <property type="entry name" value="JAMM/MPN+_dom"/>
</dbReference>
<evidence type="ECO:0000256" key="6">
    <source>
        <dbReference type="ARBA" id="ARBA00023049"/>
    </source>
</evidence>
<dbReference type="PANTHER" id="PTHR10410">
    <property type="entry name" value="EUKARYOTIC TRANSLATION INITIATION FACTOR 3 -RELATED"/>
    <property type="match status" value="1"/>
</dbReference>
<dbReference type="Pfam" id="PF23594">
    <property type="entry name" value="RPN11_C"/>
    <property type="match status" value="1"/>
</dbReference>
<dbReference type="InterPro" id="IPR056263">
    <property type="entry name" value="RPN11_C"/>
</dbReference>
<reference evidence="8" key="2">
    <citation type="journal article" date="2007" name="Science">
        <title>Draft genome sequence of the sexually transmitted pathogen Trichomonas vaginalis.</title>
        <authorList>
            <person name="Carlton J.M."/>
            <person name="Hirt R.P."/>
            <person name="Silva J.C."/>
            <person name="Delcher A.L."/>
            <person name="Schatz M."/>
            <person name="Zhao Q."/>
            <person name="Wortman J.R."/>
            <person name="Bidwell S.L."/>
            <person name="Alsmark U.C.M."/>
            <person name="Besteiro S."/>
            <person name="Sicheritz-Ponten T."/>
            <person name="Noel C.J."/>
            <person name="Dacks J.B."/>
            <person name="Foster P.G."/>
            <person name="Simillion C."/>
            <person name="Van de Peer Y."/>
            <person name="Miranda-Saavedra D."/>
            <person name="Barton G.J."/>
            <person name="Westrop G.D."/>
            <person name="Mueller S."/>
            <person name="Dessi D."/>
            <person name="Fiori P.L."/>
            <person name="Ren Q."/>
            <person name="Paulsen I."/>
            <person name="Zhang H."/>
            <person name="Bastida-Corcuera F.D."/>
            <person name="Simoes-Barbosa A."/>
            <person name="Brown M.T."/>
            <person name="Hayes R.D."/>
            <person name="Mukherjee M."/>
            <person name="Okumura C.Y."/>
            <person name="Schneider R."/>
            <person name="Smith A.J."/>
            <person name="Vanacova S."/>
            <person name="Villalvazo M."/>
            <person name="Haas B.J."/>
            <person name="Pertea M."/>
            <person name="Feldblyum T.V."/>
            <person name="Utterback T.R."/>
            <person name="Shu C.L."/>
            <person name="Osoegawa K."/>
            <person name="de Jong P.J."/>
            <person name="Hrdy I."/>
            <person name="Horvathova L."/>
            <person name="Zubacova Z."/>
            <person name="Dolezal P."/>
            <person name="Malik S.B."/>
            <person name="Logsdon J.M. Jr."/>
            <person name="Henze K."/>
            <person name="Gupta A."/>
            <person name="Wang C.C."/>
            <person name="Dunne R.L."/>
            <person name="Upcroft J.A."/>
            <person name="Upcroft P."/>
            <person name="White O."/>
            <person name="Salzberg S.L."/>
            <person name="Tang P."/>
            <person name="Chiu C.-H."/>
            <person name="Lee Y.-S."/>
            <person name="Embley T.M."/>
            <person name="Coombs G.H."/>
            <person name="Mottram J.C."/>
            <person name="Tachezy J."/>
            <person name="Fraser-Liggett C.M."/>
            <person name="Johnson P.J."/>
        </authorList>
    </citation>
    <scope>NUCLEOTIDE SEQUENCE [LARGE SCALE GENOMIC DNA]</scope>
    <source>
        <strain evidence="8">G3</strain>
    </source>
</reference>
<evidence type="ECO:0000313" key="9">
    <source>
        <dbReference type="Proteomes" id="UP000001542"/>
    </source>
</evidence>
<dbReference type="SMR" id="A2E2W7"/>
<keyword evidence="1" id="KW-0645">Protease</keyword>
<keyword evidence="4" id="KW-0862">Zinc</keyword>
<dbReference type="GO" id="GO:0046872">
    <property type="term" value="F:metal ion binding"/>
    <property type="evidence" value="ECO:0007669"/>
    <property type="project" value="UniProtKB-KW"/>
</dbReference>
<feature type="domain" description="MPN" evidence="7">
    <location>
        <begin position="23"/>
        <end position="157"/>
    </location>
</feature>
<keyword evidence="9" id="KW-1185">Reference proteome</keyword>
<evidence type="ECO:0000259" key="7">
    <source>
        <dbReference type="PROSITE" id="PS50249"/>
    </source>
</evidence>
<evidence type="ECO:0000256" key="4">
    <source>
        <dbReference type="ARBA" id="ARBA00022833"/>
    </source>
</evidence>
<dbReference type="AlphaFoldDB" id="A2E2W7"/>
<dbReference type="InParanoid" id="A2E2W7"/>
<keyword evidence="6" id="KW-0482">Metalloprotease</keyword>
<dbReference type="STRING" id="5722.A2E2W7"/>
<dbReference type="RefSeq" id="XP_001325245.1">
    <property type="nucleotide sequence ID" value="XM_001325210.1"/>
</dbReference>
<dbReference type="SMART" id="SM00232">
    <property type="entry name" value="JAB_MPN"/>
    <property type="match status" value="1"/>
</dbReference>
<dbReference type="VEuPathDB" id="TrichDB:TVAGG3_0896100"/>
<accession>A2E2W7</accession>
<dbReference type="InterPro" id="IPR050242">
    <property type="entry name" value="JAMM_MPN+_peptidase_M67A"/>
</dbReference>
<dbReference type="FunFam" id="3.40.140.10:FF:000026">
    <property type="entry name" value="26S proteasome non-ATPase regulatory subunit 14"/>
    <property type="match status" value="1"/>
</dbReference>
<gene>
    <name evidence="8" type="ORF">TVAG_077600</name>
</gene>
<keyword evidence="2" id="KW-0479">Metal-binding</keyword>
<sequence length="300" mass="34105">MTEESNDYSSTMPQGHFDTAETVQISGIALLKMLKNAQAGIPNEVYGLIVGRFIDDYTVSVVDVFPMPQNPTGGSAPVEDPYRNQMCSLLKKIARTEEVIGWYKSHPGTGVWLSGVDVNTQMQWEKSNQRCIAVVIDPVQSVKGKVVIGAFRCIAQYAYSNCEECRETTSFIGHLEKPTTKALVRNLNRQYYSMPVTYRMNIYEQQMLMSLNRQVWVNGFELPNFVKSDKKSIEQINLLTQISPDYRRSILDEEGMNESELLARHIGKVDPEAVIKEETTDLATKEYQCLIRIHHDMNSF</sequence>
<dbReference type="GO" id="GO:0005634">
    <property type="term" value="C:nucleus"/>
    <property type="evidence" value="ECO:0000318"/>
    <property type="project" value="GO_Central"/>
</dbReference>
<evidence type="ECO:0000256" key="5">
    <source>
        <dbReference type="ARBA" id="ARBA00022942"/>
    </source>
</evidence>
<dbReference type="VEuPathDB" id="TrichDB:TVAG_077600"/>
<name>A2E2W7_TRIV3</name>
<dbReference type="eggNOG" id="KOG1555">
    <property type="taxonomic scope" value="Eukaryota"/>
</dbReference>
<dbReference type="PROSITE" id="PS50249">
    <property type="entry name" value="MPN"/>
    <property type="match status" value="1"/>
</dbReference>
<dbReference type="FunCoup" id="A2E2W7">
    <property type="interactions" value="904"/>
</dbReference>
<organism evidence="8 9">
    <name type="scientific">Trichomonas vaginalis (strain ATCC PRA-98 / G3)</name>
    <dbReference type="NCBI Taxonomy" id="412133"/>
    <lineage>
        <taxon>Eukaryota</taxon>
        <taxon>Metamonada</taxon>
        <taxon>Parabasalia</taxon>
        <taxon>Trichomonadida</taxon>
        <taxon>Trichomonadidae</taxon>
        <taxon>Trichomonas</taxon>
    </lineage>
</organism>